<evidence type="ECO:0000313" key="3">
    <source>
        <dbReference type="EMBL" id="KKW07061.1"/>
    </source>
</evidence>
<dbReference type="Gene3D" id="3.40.50.300">
    <property type="entry name" value="P-loop containing nucleotide triphosphate hydrolases"/>
    <property type="match status" value="1"/>
</dbReference>
<gene>
    <name evidence="3" type="ORF">UY39_C0020G0015</name>
</gene>
<organism evidence="3 4">
    <name type="scientific">Candidatus Kaiserbacteria bacterium GW2011_GWC2_49_12</name>
    <dbReference type="NCBI Taxonomy" id="1618675"/>
    <lineage>
        <taxon>Bacteria</taxon>
        <taxon>Candidatus Kaiseribacteriota</taxon>
    </lineage>
</organism>
<feature type="domain" description="AAA+ ATPase" evidence="2">
    <location>
        <begin position="228"/>
        <end position="366"/>
    </location>
</feature>
<comment type="similarity">
    <text evidence="1">Belongs to the Mg-chelatase subunits D/I family. ComM subfamily.</text>
</comment>
<dbReference type="Gene3D" id="3.30.230.10">
    <property type="match status" value="1"/>
</dbReference>
<comment type="caution">
    <text evidence="3">The sequence shown here is derived from an EMBL/GenBank/DDBJ whole genome shotgun (WGS) entry which is preliminary data.</text>
</comment>
<dbReference type="Pfam" id="PF01078">
    <property type="entry name" value="Mg_chelatase"/>
    <property type="match status" value="1"/>
</dbReference>
<dbReference type="InterPro" id="IPR003593">
    <property type="entry name" value="AAA+_ATPase"/>
</dbReference>
<dbReference type="GO" id="GO:0005524">
    <property type="term" value="F:ATP binding"/>
    <property type="evidence" value="ECO:0007669"/>
    <property type="project" value="InterPro"/>
</dbReference>
<evidence type="ECO:0000313" key="4">
    <source>
        <dbReference type="Proteomes" id="UP000034589"/>
    </source>
</evidence>
<name>A0A0G1VKT5_9BACT</name>
<dbReference type="Pfam" id="PF13541">
    <property type="entry name" value="ChlI"/>
    <property type="match status" value="1"/>
</dbReference>
<dbReference type="PATRIC" id="fig|1618675.3.peg.303"/>
<dbReference type="Proteomes" id="UP000034589">
    <property type="component" value="Unassembled WGS sequence"/>
</dbReference>
<dbReference type="SUPFAM" id="SSF54211">
    <property type="entry name" value="Ribosomal protein S5 domain 2-like"/>
    <property type="match status" value="1"/>
</dbReference>
<evidence type="ECO:0000256" key="1">
    <source>
        <dbReference type="ARBA" id="ARBA00006354"/>
    </source>
</evidence>
<dbReference type="InterPro" id="IPR027417">
    <property type="entry name" value="P-loop_NTPase"/>
</dbReference>
<dbReference type="AlphaFoldDB" id="A0A0G1VKT5"/>
<proteinExistence type="inferred from homology"/>
<dbReference type="InterPro" id="IPR004482">
    <property type="entry name" value="Mg_chelat-rel"/>
</dbReference>
<dbReference type="InterPro" id="IPR025158">
    <property type="entry name" value="Mg_chelat-rel_C"/>
</dbReference>
<dbReference type="SUPFAM" id="SSF52540">
    <property type="entry name" value="P-loop containing nucleoside triphosphate hydrolases"/>
    <property type="match status" value="1"/>
</dbReference>
<reference evidence="3 4" key="1">
    <citation type="journal article" date="2015" name="Nature">
        <title>rRNA introns, odd ribosomes, and small enigmatic genomes across a large radiation of phyla.</title>
        <authorList>
            <person name="Brown C.T."/>
            <person name="Hug L.A."/>
            <person name="Thomas B.C."/>
            <person name="Sharon I."/>
            <person name="Castelle C.J."/>
            <person name="Singh A."/>
            <person name="Wilkins M.J."/>
            <person name="Williams K.H."/>
            <person name="Banfield J.F."/>
        </authorList>
    </citation>
    <scope>NUCLEOTIDE SEQUENCE [LARGE SCALE GENOMIC DNA]</scope>
</reference>
<dbReference type="InterPro" id="IPR000523">
    <property type="entry name" value="Mg_chelatse_chII-like_cat_dom"/>
</dbReference>
<dbReference type="PANTHER" id="PTHR32039:SF7">
    <property type="entry name" value="COMPETENCE PROTEIN COMM"/>
    <property type="match status" value="1"/>
</dbReference>
<dbReference type="SMART" id="SM00382">
    <property type="entry name" value="AAA"/>
    <property type="match status" value="1"/>
</dbReference>
<dbReference type="InterPro" id="IPR045006">
    <property type="entry name" value="CHLI-like"/>
</dbReference>
<dbReference type="CDD" id="cd00009">
    <property type="entry name" value="AAA"/>
    <property type="match status" value="1"/>
</dbReference>
<sequence>MNGVAGKKQKIASGFARVCGAQPALPKAHVVTVECDIVKGLHAFGIVGLPDKSVEEAKDRLAAAIKNTDDLESPKKSNKKIILSLAPAALKKEGAVFDLPLALAFLLASEQATFDPKKKLFAGELALNGDVRGILGCLSIAIAARDAGFTDLYIPEENLEEASLVNDLRIHAISSLEHVLATLKHPAFEKTTKKMATTRVRSADDDGALDEIRGQESAKRGLIIAAAGAHNIALYGPPGTGKTLLARATASILPDLAEEEMLEVTTIHSLAGTLQSGAIFRPPFRSPHHTSSYASLIGGGSSGVRPGEATLAHRGVLFTDEFPEFHRDVIQALRQPLEDRVISIARSKGSATFPASFMLVAALNPCPCGFWGSTRCECMPHIVEKYRRKISGPVADRIDMWVTVPEMPMEMLVMRRGGKEKRVETHAARAQIASARALQSARFKDIQGVSTNADMRPRHIEEFVQLSTKAEETLQAAAKAMKLSARGYHRTIKLARTIADLAESAAIEPPHMLEALQYRAREL</sequence>
<protein>
    <submittedName>
        <fullName evidence="3">Mg chelatase-related protein</fullName>
    </submittedName>
</protein>
<accession>A0A0G1VKT5</accession>
<evidence type="ECO:0000259" key="2">
    <source>
        <dbReference type="SMART" id="SM00382"/>
    </source>
</evidence>
<dbReference type="PANTHER" id="PTHR32039">
    <property type="entry name" value="MAGNESIUM-CHELATASE SUBUNIT CHLI"/>
    <property type="match status" value="1"/>
</dbReference>
<dbReference type="InterPro" id="IPR014721">
    <property type="entry name" value="Ribsml_uS5_D2-typ_fold_subgr"/>
</dbReference>
<dbReference type="InterPro" id="IPR020568">
    <property type="entry name" value="Ribosomal_Su5_D2-typ_SF"/>
</dbReference>
<dbReference type="EMBL" id="LCPV01000020">
    <property type="protein sequence ID" value="KKW07061.1"/>
    <property type="molecule type" value="Genomic_DNA"/>
</dbReference>
<dbReference type="NCBIfam" id="TIGR00368">
    <property type="entry name" value="YifB family Mg chelatase-like AAA ATPase"/>
    <property type="match status" value="1"/>
</dbReference>
<dbReference type="Pfam" id="PF13335">
    <property type="entry name" value="Mg_chelatase_C"/>
    <property type="match status" value="1"/>
</dbReference>